<proteinExistence type="predicted"/>
<gene>
    <name evidence="1" type="ORF">A2961_04815</name>
</gene>
<evidence type="ECO:0000313" key="2">
    <source>
        <dbReference type="Proteomes" id="UP000177082"/>
    </source>
</evidence>
<dbReference type="Proteomes" id="UP000177082">
    <property type="component" value="Unassembled WGS sequence"/>
</dbReference>
<name>A0A1F8BFC5_9BACT</name>
<accession>A0A1F8BFC5</accession>
<comment type="caution">
    <text evidence="1">The sequence shown here is derived from an EMBL/GenBank/DDBJ whole genome shotgun (WGS) entry which is preliminary data.</text>
</comment>
<dbReference type="EMBL" id="MGHF01000029">
    <property type="protein sequence ID" value="OGM62065.1"/>
    <property type="molecule type" value="Genomic_DNA"/>
</dbReference>
<evidence type="ECO:0000313" key="1">
    <source>
        <dbReference type="EMBL" id="OGM62065.1"/>
    </source>
</evidence>
<protein>
    <submittedName>
        <fullName evidence="1">Uncharacterized protein</fullName>
    </submittedName>
</protein>
<dbReference type="AlphaFoldDB" id="A0A1F8BFC5"/>
<dbReference type="STRING" id="1802519.A2961_04815"/>
<sequence>MVIDDIDLSADHEASSLVGIKEQEEIRGMRNSLGKLVDSLKYPALDRDLVAHYALEVVEQVRRIGGGKGVSLEPKRAKVLTDHVASQGIDSGGPVEGLRDLKQFVDELSYEVRRESSEATLRLPFTDGNMRIFIDGDGIGNRYFFATDNHQENIRRAVEVFNEVARDEKF</sequence>
<reference evidence="1 2" key="1">
    <citation type="journal article" date="2016" name="Nat. Commun.">
        <title>Thousands of microbial genomes shed light on interconnected biogeochemical processes in an aquifer system.</title>
        <authorList>
            <person name="Anantharaman K."/>
            <person name="Brown C.T."/>
            <person name="Hug L.A."/>
            <person name="Sharon I."/>
            <person name="Castelle C.J."/>
            <person name="Probst A.J."/>
            <person name="Thomas B.C."/>
            <person name="Singh A."/>
            <person name="Wilkins M.J."/>
            <person name="Karaoz U."/>
            <person name="Brodie E.L."/>
            <person name="Williams K.H."/>
            <person name="Hubbard S.S."/>
            <person name="Banfield J.F."/>
        </authorList>
    </citation>
    <scope>NUCLEOTIDE SEQUENCE [LARGE SCALE GENOMIC DNA]</scope>
</reference>
<organism evidence="1 2">
    <name type="scientific">Candidatus Woesebacteria bacterium RIFCSPLOWO2_01_FULL_39_21</name>
    <dbReference type="NCBI Taxonomy" id="1802519"/>
    <lineage>
        <taxon>Bacteria</taxon>
        <taxon>Candidatus Woeseibacteriota</taxon>
    </lineage>
</organism>